<dbReference type="InParanoid" id="A0A078A5E9"/>
<dbReference type="Proteomes" id="UP000039865">
    <property type="component" value="Unassembled WGS sequence"/>
</dbReference>
<keyword evidence="2" id="KW-1185">Reference proteome</keyword>
<dbReference type="EMBL" id="CCKQ01005855">
    <property type="protein sequence ID" value="CDW77119.1"/>
    <property type="molecule type" value="Genomic_DNA"/>
</dbReference>
<proteinExistence type="predicted"/>
<accession>A0A078A5E9</accession>
<evidence type="ECO:0000313" key="1">
    <source>
        <dbReference type="EMBL" id="CDW77119.1"/>
    </source>
</evidence>
<reference evidence="1 2" key="1">
    <citation type="submission" date="2014-06" db="EMBL/GenBank/DDBJ databases">
        <authorList>
            <person name="Swart Estienne"/>
        </authorList>
    </citation>
    <scope>NUCLEOTIDE SEQUENCE [LARGE SCALE GENOMIC DNA]</scope>
    <source>
        <strain evidence="1 2">130c</strain>
    </source>
</reference>
<evidence type="ECO:0000313" key="2">
    <source>
        <dbReference type="Proteomes" id="UP000039865"/>
    </source>
</evidence>
<sequence>MFRNSQQKCYGFNPQQIIRYKNPTIGTPKIQTKTEIKPMPRLQLKCSFVQHLTQRSYCSQYSPLSSSIQKYKLVVNLVIDGCREQIITIVATVTYLLKLAKSVFLTNLIMKKNIQKSIFIIKGNITITKVLKQNVDESGLVNPVSYKKQSKEIMFSATSPI</sequence>
<dbReference type="AlphaFoldDB" id="A0A078A5E9"/>
<gene>
    <name evidence="1" type="primary">Contig7888.g8427</name>
    <name evidence="1" type="ORF">STYLEM_6088</name>
</gene>
<protein>
    <submittedName>
        <fullName evidence="1">Uncharacterized protein</fullName>
    </submittedName>
</protein>
<organism evidence="1 2">
    <name type="scientific">Stylonychia lemnae</name>
    <name type="common">Ciliate</name>
    <dbReference type="NCBI Taxonomy" id="5949"/>
    <lineage>
        <taxon>Eukaryota</taxon>
        <taxon>Sar</taxon>
        <taxon>Alveolata</taxon>
        <taxon>Ciliophora</taxon>
        <taxon>Intramacronucleata</taxon>
        <taxon>Spirotrichea</taxon>
        <taxon>Stichotrichia</taxon>
        <taxon>Sporadotrichida</taxon>
        <taxon>Oxytrichidae</taxon>
        <taxon>Stylonychinae</taxon>
        <taxon>Stylonychia</taxon>
    </lineage>
</organism>
<name>A0A078A5E9_STYLE</name>